<comment type="similarity">
    <text evidence="2">Belongs to the SDO1/SBDS family.</text>
</comment>
<dbReference type="GO" id="GO:0005737">
    <property type="term" value="C:cytoplasm"/>
    <property type="evidence" value="ECO:0007669"/>
    <property type="project" value="UniProtKB-SubCell"/>
</dbReference>
<dbReference type="Pfam" id="PF01172">
    <property type="entry name" value="SBDS_N"/>
    <property type="match status" value="1"/>
</dbReference>
<keyword evidence="4" id="KW-0690">Ribosome biogenesis</keyword>
<dbReference type="Gene3D" id="3.30.1250.10">
    <property type="entry name" value="Ribosome maturation protein SBDS, N-terminal domain"/>
    <property type="match status" value="1"/>
</dbReference>
<comment type="subunit">
    <text evidence="5">Associates with the 60S ribosomal subunit.</text>
</comment>
<feature type="domain" description="Ribosome maturation protein SDO1/SBDS N-terminal" evidence="6">
    <location>
        <begin position="14"/>
        <end position="101"/>
    </location>
</feature>
<sequence length="304" mass="33936">MVINQPSNQKKLTNTAIVRMRRDKKTFEIVCYPNKVKDWRLGIEKNADNVLQKEGVIFAHVGKGEFASQKDISKAFDGKTPAEAIMFILDKGDFQLGGKERQADQERTRHEVIDIVAGQMVDPKTKRIYTPGMIEKALDQLNSNTAHKKAGKKQPVPGHNGTEIEKDNLPKWRGVISNKPAKSQALWAMKCLIAHQPIPVMRARMKLKVTCATSVLKYTAKIAAKPSEATDATNDPETARKTVKEAILSFFEKSESEELVGDEWELVGFVVPGNLKDINEFLGSQTKGRGRVEILEAAVMHEDD</sequence>
<evidence type="ECO:0000256" key="5">
    <source>
        <dbReference type="ARBA" id="ARBA00049708"/>
    </source>
</evidence>
<dbReference type="Proteomes" id="UP000799324">
    <property type="component" value="Unassembled WGS sequence"/>
</dbReference>
<dbReference type="InterPro" id="IPR036786">
    <property type="entry name" value="Ribosome_mat_SBDS_N_sf"/>
</dbReference>
<dbReference type="InterPro" id="IPR037188">
    <property type="entry name" value="Sdo1/SBDS_central_sf"/>
</dbReference>
<keyword evidence="10" id="KW-1185">Reference proteome</keyword>
<dbReference type="SUPFAM" id="SSF89895">
    <property type="entry name" value="FYSH domain"/>
    <property type="match status" value="1"/>
</dbReference>
<protein>
    <submittedName>
        <fullName evidence="9">Shwachman-Bodian-diamond syndrome protein</fullName>
    </submittedName>
</protein>
<evidence type="ECO:0000256" key="1">
    <source>
        <dbReference type="ARBA" id="ARBA00004496"/>
    </source>
</evidence>
<evidence type="ECO:0000256" key="2">
    <source>
        <dbReference type="ARBA" id="ARBA00007433"/>
    </source>
</evidence>
<evidence type="ECO:0000256" key="4">
    <source>
        <dbReference type="ARBA" id="ARBA00022517"/>
    </source>
</evidence>
<organism evidence="9 10">
    <name type="scientific">Lophiostoma macrostomum CBS 122681</name>
    <dbReference type="NCBI Taxonomy" id="1314788"/>
    <lineage>
        <taxon>Eukaryota</taxon>
        <taxon>Fungi</taxon>
        <taxon>Dikarya</taxon>
        <taxon>Ascomycota</taxon>
        <taxon>Pezizomycotina</taxon>
        <taxon>Dothideomycetes</taxon>
        <taxon>Pleosporomycetidae</taxon>
        <taxon>Pleosporales</taxon>
        <taxon>Lophiostomataceae</taxon>
        <taxon>Lophiostoma</taxon>
    </lineage>
</organism>
<comment type="subcellular location">
    <subcellularLocation>
        <location evidence="1">Cytoplasm</location>
    </subcellularLocation>
</comment>
<dbReference type="Gene3D" id="1.10.10.900">
    <property type="entry name" value="SBDS protein C-terminal domain, subdomain 1"/>
    <property type="match status" value="1"/>
</dbReference>
<evidence type="ECO:0000259" key="7">
    <source>
        <dbReference type="Pfam" id="PF09377"/>
    </source>
</evidence>
<dbReference type="OrthoDB" id="10253092at2759"/>
<proteinExistence type="inferred from homology"/>
<feature type="domain" description="Ribosome maturation protein SDO1/SBDS central" evidence="7">
    <location>
        <begin position="111"/>
        <end position="203"/>
    </location>
</feature>
<gene>
    <name evidence="9" type="ORF">K491DRAFT_675051</name>
</gene>
<dbReference type="Pfam" id="PF20268">
    <property type="entry name" value="SBDS_C"/>
    <property type="match status" value="1"/>
</dbReference>
<dbReference type="PANTHER" id="PTHR10927">
    <property type="entry name" value="RIBOSOME MATURATION PROTEIN SBDS"/>
    <property type="match status" value="1"/>
</dbReference>
<accession>A0A6A6TN35</accession>
<name>A0A6A6TN35_9PLEO</name>
<dbReference type="InterPro" id="IPR019783">
    <property type="entry name" value="SDO1/SBDS_N"/>
</dbReference>
<dbReference type="AlphaFoldDB" id="A0A6A6TN35"/>
<evidence type="ECO:0000313" key="9">
    <source>
        <dbReference type="EMBL" id="KAF2660014.1"/>
    </source>
</evidence>
<keyword evidence="3" id="KW-0963">Cytoplasm</keyword>
<evidence type="ECO:0000256" key="3">
    <source>
        <dbReference type="ARBA" id="ARBA00022490"/>
    </source>
</evidence>
<dbReference type="EMBL" id="MU004302">
    <property type="protein sequence ID" value="KAF2660014.1"/>
    <property type="molecule type" value="Genomic_DNA"/>
</dbReference>
<evidence type="ECO:0000259" key="6">
    <source>
        <dbReference type="Pfam" id="PF01172"/>
    </source>
</evidence>
<reference evidence="9" key="1">
    <citation type="journal article" date="2020" name="Stud. Mycol.">
        <title>101 Dothideomycetes genomes: a test case for predicting lifestyles and emergence of pathogens.</title>
        <authorList>
            <person name="Haridas S."/>
            <person name="Albert R."/>
            <person name="Binder M."/>
            <person name="Bloem J."/>
            <person name="Labutti K."/>
            <person name="Salamov A."/>
            <person name="Andreopoulos B."/>
            <person name="Baker S."/>
            <person name="Barry K."/>
            <person name="Bills G."/>
            <person name="Bluhm B."/>
            <person name="Cannon C."/>
            <person name="Castanera R."/>
            <person name="Culley D."/>
            <person name="Daum C."/>
            <person name="Ezra D."/>
            <person name="Gonzalez J."/>
            <person name="Henrissat B."/>
            <person name="Kuo A."/>
            <person name="Liang C."/>
            <person name="Lipzen A."/>
            <person name="Lutzoni F."/>
            <person name="Magnuson J."/>
            <person name="Mondo S."/>
            <person name="Nolan M."/>
            <person name="Ohm R."/>
            <person name="Pangilinan J."/>
            <person name="Park H.-J."/>
            <person name="Ramirez L."/>
            <person name="Alfaro M."/>
            <person name="Sun H."/>
            <person name="Tritt A."/>
            <person name="Yoshinaga Y."/>
            <person name="Zwiers L.-H."/>
            <person name="Turgeon B."/>
            <person name="Goodwin S."/>
            <person name="Spatafora J."/>
            <person name="Crous P."/>
            <person name="Grigoriev I."/>
        </authorList>
    </citation>
    <scope>NUCLEOTIDE SEQUENCE</scope>
    <source>
        <strain evidence="9">CBS 122681</strain>
    </source>
</reference>
<dbReference type="SUPFAM" id="SSF109728">
    <property type="entry name" value="Hypothetical protein AF0491, middle domain"/>
    <property type="match status" value="1"/>
</dbReference>
<evidence type="ECO:0000259" key="8">
    <source>
        <dbReference type="Pfam" id="PF20268"/>
    </source>
</evidence>
<dbReference type="InterPro" id="IPR018978">
    <property type="entry name" value="SDO1/SBDS_central"/>
</dbReference>
<dbReference type="PANTHER" id="PTHR10927:SF1">
    <property type="entry name" value="RIBOSOME MATURATION PROTEIN SBDS"/>
    <property type="match status" value="1"/>
</dbReference>
<dbReference type="Gene3D" id="3.30.70.240">
    <property type="match status" value="1"/>
</dbReference>
<feature type="domain" description="Ribosome maturation protein SDO1/SBDS C-terminal" evidence="8">
    <location>
        <begin position="237"/>
        <end position="296"/>
    </location>
</feature>
<dbReference type="InterPro" id="IPR039100">
    <property type="entry name" value="Sdo1/SBDS-like"/>
</dbReference>
<dbReference type="InterPro" id="IPR046928">
    <property type="entry name" value="SDO1/SBDS_C"/>
</dbReference>
<evidence type="ECO:0000313" key="10">
    <source>
        <dbReference type="Proteomes" id="UP000799324"/>
    </source>
</evidence>
<dbReference type="GO" id="GO:0042254">
    <property type="term" value="P:ribosome biogenesis"/>
    <property type="evidence" value="ECO:0007669"/>
    <property type="project" value="UniProtKB-KW"/>
</dbReference>
<dbReference type="Pfam" id="PF09377">
    <property type="entry name" value="SBDS_domain_II"/>
    <property type="match status" value="1"/>
</dbReference>